<dbReference type="GO" id="GO:0006644">
    <property type="term" value="P:phospholipid metabolic process"/>
    <property type="evidence" value="ECO:0007669"/>
    <property type="project" value="InterPro"/>
</dbReference>
<dbReference type="Proteomes" id="UP000046393">
    <property type="component" value="Unplaced"/>
</dbReference>
<evidence type="ECO:0000313" key="3">
    <source>
        <dbReference type="Proteomes" id="UP000046393"/>
    </source>
</evidence>
<evidence type="ECO:0000313" key="4">
    <source>
        <dbReference type="WBParaSite" id="SMUV_0000616001-mRNA-1"/>
    </source>
</evidence>
<dbReference type="GO" id="GO:0004623">
    <property type="term" value="F:phospholipase A2 activity"/>
    <property type="evidence" value="ECO:0007669"/>
    <property type="project" value="InterPro"/>
</dbReference>
<reference evidence="4" key="1">
    <citation type="submission" date="2017-02" db="UniProtKB">
        <authorList>
            <consortium name="WormBaseParasite"/>
        </authorList>
    </citation>
    <scope>IDENTIFICATION</scope>
</reference>
<accession>A0A0N5ANH4</accession>
<dbReference type="InterPro" id="IPR053322">
    <property type="entry name" value="PLA2-like"/>
</dbReference>
<keyword evidence="2" id="KW-0472">Membrane</keyword>
<dbReference type="WBParaSite" id="SMUV_0000616001-mRNA-1">
    <property type="protein sequence ID" value="SMUV_0000616001-mRNA-1"/>
    <property type="gene ID" value="SMUV_0000616001"/>
</dbReference>
<name>A0A0N5ANH4_9BILA</name>
<evidence type="ECO:0000256" key="1">
    <source>
        <dbReference type="SAM" id="MobiDB-lite"/>
    </source>
</evidence>
<dbReference type="SUPFAM" id="SSF48619">
    <property type="entry name" value="Phospholipase A2, PLA2"/>
    <property type="match status" value="1"/>
</dbReference>
<dbReference type="PANTHER" id="PTHR34228">
    <property type="entry name" value="PROTEIN CBG09474-RELATED"/>
    <property type="match status" value="1"/>
</dbReference>
<dbReference type="InterPro" id="IPR036444">
    <property type="entry name" value="PLipase_A2_dom_sf"/>
</dbReference>
<sequence>MAVTSRSIANIWYRNVDKLSIDRLIQYQVVERMPGNGNDFDEYTQIVLKPAIVTTHLVKQVPMRLFQTTFVLAALVVVSVASLSALKPKSLNLLPPKRLTRDVSKVVYDDMVEDDEDDGIDWQCGTDDLSKMMSEASVEQTCPHLKASINNCCLAHDSCYDQQLGQRYCDDNFCRCLDVVTKYNKTCNQGESVIFCDLVRKYGAGPYAASARKPATTTSTTTTATATTTTTTATSPPTTIVQTTATAPAATVLSAIRPADLLILGNARPMMTSATSDFYSDYYSTASPPAYSYYYSATAEETPAYSSMPMTTPPPNPINRPELFPYPSFPFPYPYPS</sequence>
<organism evidence="3 4">
    <name type="scientific">Syphacia muris</name>
    <dbReference type="NCBI Taxonomy" id="451379"/>
    <lineage>
        <taxon>Eukaryota</taxon>
        <taxon>Metazoa</taxon>
        <taxon>Ecdysozoa</taxon>
        <taxon>Nematoda</taxon>
        <taxon>Chromadorea</taxon>
        <taxon>Rhabditida</taxon>
        <taxon>Spirurina</taxon>
        <taxon>Oxyuridomorpha</taxon>
        <taxon>Oxyuroidea</taxon>
        <taxon>Oxyuridae</taxon>
        <taxon>Syphacia</taxon>
    </lineage>
</organism>
<dbReference type="AlphaFoldDB" id="A0A0N5ANH4"/>
<dbReference type="GO" id="GO:0050482">
    <property type="term" value="P:arachidonate secretion"/>
    <property type="evidence" value="ECO:0007669"/>
    <property type="project" value="InterPro"/>
</dbReference>
<keyword evidence="3" id="KW-1185">Reference proteome</keyword>
<evidence type="ECO:0000256" key="2">
    <source>
        <dbReference type="SAM" id="Phobius"/>
    </source>
</evidence>
<keyword evidence="2" id="KW-1133">Transmembrane helix</keyword>
<protein>
    <submittedName>
        <fullName evidence="4">Uncharacterized protein</fullName>
    </submittedName>
</protein>
<proteinExistence type="predicted"/>
<dbReference type="PANTHER" id="PTHR34228:SF3">
    <property type="entry name" value="PHOSPHOLIPASE A2-LIKE PROTEIN Y52B11A.8"/>
    <property type="match status" value="1"/>
</dbReference>
<keyword evidence="2" id="KW-0812">Transmembrane</keyword>
<feature type="region of interest" description="Disordered" evidence="1">
    <location>
        <begin position="213"/>
        <end position="237"/>
    </location>
</feature>
<feature type="transmembrane region" description="Helical" evidence="2">
    <location>
        <begin position="65"/>
        <end position="86"/>
    </location>
</feature>